<feature type="repeat" description="TPR" evidence="3">
    <location>
        <begin position="632"/>
        <end position="665"/>
    </location>
</feature>
<feature type="compositionally biased region" description="Basic and acidic residues" evidence="4">
    <location>
        <begin position="7"/>
        <end position="17"/>
    </location>
</feature>
<feature type="region of interest" description="Disordered" evidence="4">
    <location>
        <begin position="1"/>
        <end position="25"/>
    </location>
</feature>
<dbReference type="Pfam" id="PF13432">
    <property type="entry name" value="TPR_16"/>
    <property type="match status" value="4"/>
</dbReference>
<reference evidence="5" key="1">
    <citation type="submission" date="2023-07" db="EMBL/GenBank/DDBJ databases">
        <authorList>
            <person name="Kim M.K."/>
        </authorList>
    </citation>
    <scope>NUCLEOTIDE SEQUENCE</scope>
    <source>
        <strain evidence="5">CA1-15</strain>
    </source>
</reference>
<dbReference type="PANTHER" id="PTHR45586">
    <property type="entry name" value="TPR REPEAT-CONTAINING PROTEIN PA4667"/>
    <property type="match status" value="1"/>
</dbReference>
<protein>
    <submittedName>
        <fullName evidence="5">Tetratricopeptide repeat protein</fullName>
    </submittedName>
</protein>
<evidence type="ECO:0000256" key="4">
    <source>
        <dbReference type="SAM" id="MobiDB-lite"/>
    </source>
</evidence>
<dbReference type="Pfam" id="PF14559">
    <property type="entry name" value="TPR_19"/>
    <property type="match status" value="2"/>
</dbReference>
<organism evidence="5 6">
    <name type="scientific">Sphingomonas immobilis</name>
    <dbReference type="NCBI Taxonomy" id="3063997"/>
    <lineage>
        <taxon>Bacteria</taxon>
        <taxon>Pseudomonadati</taxon>
        <taxon>Pseudomonadota</taxon>
        <taxon>Alphaproteobacteria</taxon>
        <taxon>Sphingomonadales</taxon>
        <taxon>Sphingomonadaceae</taxon>
        <taxon>Sphingomonas</taxon>
    </lineage>
</organism>
<gene>
    <name evidence="5" type="ORF">Q5H94_19525</name>
</gene>
<evidence type="ECO:0000313" key="5">
    <source>
        <dbReference type="EMBL" id="MDO7844530.1"/>
    </source>
</evidence>
<dbReference type="InterPro" id="IPR011990">
    <property type="entry name" value="TPR-like_helical_dom_sf"/>
</dbReference>
<sequence length="678" mass="72164">MTSMLETRIEKRTSSRDGRRRSSRTAKRMWRRIGLFAVIAGMAALAVTLFAINAARPHAADPALARDEVRQSIALLDAGNYSAARLHAQNAVTADPKWGLAHALLARTFLALGNGDAAEGELDRATDAGFDPERAHHLYAHAWLLQDDADAALTEAAKAPPRYAGYAVRIGAQALAAQGDVPRAQQVLSDMLDANPRDAAAWADLAQIRADAGNGAGAIDAVGRALAIDGNNLAALTLRSELVRDQYGLTASLPWFEAVLKRDAYYYDALIDYAATLGDVGRYQDMLEATRKALAARPGSADAYYLQAVMAARAGNFDLSRTLFARAKPTIGDTPGALLLGGTLAFKAGAYQQAIDQWQALIDQQPMNLTARRLLGLALLKSGDARGSLDALRPAGLRGDADSYTLMLIARAFEQTGERDWAAKYLDRAAWPAGSGASPFGVDDDTPTLADAVKTAPDEPTARLSYVRGLLESGDRDEALAQAQAIVKMMPGAPTAYLALGDTLAALGRYGEAAAAYRSAAGLRFDEPTMLRMVDALDRAGQRQAALTALTLYLSQNPQSIAAQRIAAHWQIAGGEWDAAIETLENIRQQTGSRDVALLVDLSAAYLGGDDADPDTALAYAKAAYRLAPMNPAAADAYGWALHQTGRDDQALQLLQKAVAIAPGNAQVREHLAAVRKP</sequence>
<keyword evidence="1" id="KW-0677">Repeat</keyword>
<dbReference type="PANTHER" id="PTHR45586:SF1">
    <property type="entry name" value="LIPOPOLYSACCHARIDE ASSEMBLY PROTEIN B"/>
    <property type="match status" value="1"/>
</dbReference>
<dbReference type="Proteomes" id="UP001176468">
    <property type="component" value="Unassembled WGS sequence"/>
</dbReference>
<proteinExistence type="predicted"/>
<evidence type="ECO:0000313" key="6">
    <source>
        <dbReference type="Proteomes" id="UP001176468"/>
    </source>
</evidence>
<evidence type="ECO:0000256" key="2">
    <source>
        <dbReference type="ARBA" id="ARBA00022803"/>
    </source>
</evidence>
<name>A0ABT9A3W4_9SPHN</name>
<dbReference type="EMBL" id="JAUQSZ010000017">
    <property type="protein sequence ID" value="MDO7844530.1"/>
    <property type="molecule type" value="Genomic_DNA"/>
</dbReference>
<dbReference type="InterPro" id="IPR051012">
    <property type="entry name" value="CellSynth/LPSAsmb/PSIAsmb"/>
</dbReference>
<evidence type="ECO:0000256" key="1">
    <source>
        <dbReference type="ARBA" id="ARBA00022737"/>
    </source>
</evidence>
<keyword evidence="2 3" id="KW-0802">TPR repeat</keyword>
<comment type="caution">
    <text evidence="5">The sequence shown here is derived from an EMBL/GenBank/DDBJ whole genome shotgun (WGS) entry which is preliminary data.</text>
</comment>
<dbReference type="Gene3D" id="1.25.40.10">
    <property type="entry name" value="Tetratricopeptide repeat domain"/>
    <property type="match status" value="5"/>
</dbReference>
<dbReference type="PROSITE" id="PS50005">
    <property type="entry name" value="TPR"/>
    <property type="match status" value="1"/>
</dbReference>
<accession>A0ABT9A3W4</accession>
<evidence type="ECO:0000256" key="3">
    <source>
        <dbReference type="PROSITE-ProRule" id="PRU00339"/>
    </source>
</evidence>
<keyword evidence="6" id="KW-1185">Reference proteome</keyword>
<dbReference type="SMART" id="SM00028">
    <property type="entry name" value="TPR"/>
    <property type="match status" value="7"/>
</dbReference>
<dbReference type="InterPro" id="IPR019734">
    <property type="entry name" value="TPR_rpt"/>
</dbReference>
<dbReference type="SUPFAM" id="SSF48452">
    <property type="entry name" value="TPR-like"/>
    <property type="match status" value="4"/>
</dbReference>